<evidence type="ECO:0000256" key="1">
    <source>
        <dbReference type="ARBA" id="ARBA00004496"/>
    </source>
</evidence>
<keyword evidence="7" id="KW-0547">Nucleotide-binding</keyword>
<reference evidence="15" key="1">
    <citation type="submission" date="2014-03" db="EMBL/GenBank/DDBJ databases">
        <authorList>
            <person name="Aksoy S."/>
            <person name="Warren W."/>
            <person name="Wilson R.K."/>
        </authorList>
    </citation>
    <scope>NUCLEOTIDE SEQUENCE [LARGE SCALE GENOMIC DNA]</scope>
    <source>
        <strain evidence="15">IAEA</strain>
    </source>
</reference>
<dbReference type="Proteomes" id="UP000091820">
    <property type="component" value="Unassembled WGS sequence"/>
</dbReference>
<feature type="domain" description="POLO box" evidence="13">
    <location>
        <begin position="392"/>
        <end position="472"/>
    </location>
</feature>
<dbReference type="Gene3D" id="3.30.200.20">
    <property type="entry name" value="Phosphorylase Kinase, domain 1"/>
    <property type="match status" value="1"/>
</dbReference>
<dbReference type="GO" id="GO:0005524">
    <property type="term" value="F:ATP binding"/>
    <property type="evidence" value="ECO:0007669"/>
    <property type="project" value="UniProtKB-KW"/>
</dbReference>
<keyword evidence="15" id="KW-1185">Reference proteome</keyword>
<dbReference type="PROSITE" id="PS50011">
    <property type="entry name" value="PROTEIN_KINASE_DOM"/>
    <property type="match status" value="1"/>
</dbReference>
<dbReference type="STRING" id="37001.A0A1A9WDJ5"/>
<evidence type="ECO:0000256" key="2">
    <source>
        <dbReference type="ARBA" id="ARBA00012424"/>
    </source>
</evidence>
<evidence type="ECO:0000313" key="14">
    <source>
        <dbReference type="EnsemblMetazoa" id="GBRI015688-PA"/>
    </source>
</evidence>
<keyword evidence="4" id="KW-0723">Serine/threonine-protein kinase</keyword>
<dbReference type="Pfam" id="PF00659">
    <property type="entry name" value="POLO_box"/>
    <property type="match status" value="2"/>
</dbReference>
<evidence type="ECO:0000256" key="10">
    <source>
        <dbReference type="ARBA" id="ARBA00047802"/>
    </source>
</evidence>
<dbReference type="SMART" id="SM00220">
    <property type="entry name" value="S_TKc"/>
    <property type="match status" value="1"/>
</dbReference>
<dbReference type="CDD" id="cd13118">
    <property type="entry name" value="POLO_box_1"/>
    <property type="match status" value="1"/>
</dbReference>
<dbReference type="GO" id="GO:0000776">
    <property type="term" value="C:kinetochore"/>
    <property type="evidence" value="ECO:0007669"/>
    <property type="project" value="TreeGrafter"/>
</dbReference>
<dbReference type="GO" id="GO:0005813">
    <property type="term" value="C:centrosome"/>
    <property type="evidence" value="ECO:0007669"/>
    <property type="project" value="TreeGrafter"/>
</dbReference>
<evidence type="ECO:0000256" key="8">
    <source>
        <dbReference type="ARBA" id="ARBA00022777"/>
    </source>
</evidence>
<dbReference type="GO" id="GO:0004674">
    <property type="term" value="F:protein serine/threonine kinase activity"/>
    <property type="evidence" value="ECO:0007669"/>
    <property type="project" value="UniProtKB-KW"/>
</dbReference>
<dbReference type="GO" id="GO:0007052">
    <property type="term" value="P:mitotic spindle organization"/>
    <property type="evidence" value="ECO:0007669"/>
    <property type="project" value="TreeGrafter"/>
</dbReference>
<keyword evidence="9" id="KW-0067">ATP-binding</keyword>
<dbReference type="PANTHER" id="PTHR24345:SF93">
    <property type="entry name" value="SERINE_THREONINE-PROTEIN KINASE PLK1"/>
    <property type="match status" value="1"/>
</dbReference>
<dbReference type="FunFam" id="3.30.1120.30:FF:000001">
    <property type="entry name" value="Serine/threonine-protein kinase PLK"/>
    <property type="match status" value="1"/>
</dbReference>
<dbReference type="Pfam" id="PF00069">
    <property type="entry name" value="Pkinase"/>
    <property type="match status" value="1"/>
</dbReference>
<dbReference type="FunFam" id="1.10.510.10:FF:000311">
    <property type="entry name" value="Serine/threonine-protein kinase PLK"/>
    <property type="match status" value="1"/>
</dbReference>
<evidence type="ECO:0000259" key="13">
    <source>
        <dbReference type="PROSITE" id="PS50078"/>
    </source>
</evidence>
<reference evidence="14" key="2">
    <citation type="submission" date="2020-05" db="UniProtKB">
        <authorList>
            <consortium name="EnsemblMetazoa"/>
        </authorList>
    </citation>
    <scope>IDENTIFICATION</scope>
    <source>
        <strain evidence="14">IAEA</strain>
    </source>
</reference>
<dbReference type="CDD" id="cd13117">
    <property type="entry name" value="POLO_box_2"/>
    <property type="match status" value="1"/>
</dbReference>
<accession>A0A1A9WDJ5</accession>
<protein>
    <recommendedName>
        <fullName evidence="2">polo kinase</fullName>
        <ecNumber evidence="2">2.7.11.21</ecNumber>
    </recommendedName>
</protein>
<keyword evidence="3" id="KW-0963">Cytoplasm</keyword>
<evidence type="ECO:0000256" key="3">
    <source>
        <dbReference type="ARBA" id="ARBA00022490"/>
    </source>
</evidence>
<dbReference type="Gene3D" id="3.30.1120.30">
    <property type="entry name" value="POLO box domain"/>
    <property type="match status" value="2"/>
</dbReference>
<dbReference type="InterPro" id="IPR033701">
    <property type="entry name" value="POLO_box_1"/>
</dbReference>
<evidence type="ECO:0000256" key="5">
    <source>
        <dbReference type="ARBA" id="ARBA00022679"/>
    </source>
</evidence>
<dbReference type="SUPFAM" id="SSF56112">
    <property type="entry name" value="Protein kinase-like (PK-like)"/>
    <property type="match status" value="1"/>
</dbReference>
<dbReference type="GO" id="GO:0000922">
    <property type="term" value="C:spindle pole"/>
    <property type="evidence" value="ECO:0007669"/>
    <property type="project" value="TreeGrafter"/>
</dbReference>
<evidence type="ECO:0000256" key="6">
    <source>
        <dbReference type="ARBA" id="ARBA00022737"/>
    </source>
</evidence>
<dbReference type="InterPro" id="IPR000959">
    <property type="entry name" value="POLO_box_dom"/>
</dbReference>
<dbReference type="InterPro" id="IPR000719">
    <property type="entry name" value="Prot_kinase_dom"/>
</dbReference>
<dbReference type="CDD" id="cd14099">
    <property type="entry name" value="STKc_PLK"/>
    <property type="match status" value="1"/>
</dbReference>
<dbReference type="PROSITE" id="PS00108">
    <property type="entry name" value="PROTEIN_KINASE_ST"/>
    <property type="match status" value="1"/>
</dbReference>
<evidence type="ECO:0000256" key="4">
    <source>
        <dbReference type="ARBA" id="ARBA00022527"/>
    </source>
</evidence>
<comment type="catalytic activity">
    <reaction evidence="11">
        <text>L-seryl-[protein] + ATP = O-phospho-L-seryl-[protein] + ADP + H(+)</text>
        <dbReference type="Rhea" id="RHEA:17989"/>
        <dbReference type="Rhea" id="RHEA-COMP:9863"/>
        <dbReference type="Rhea" id="RHEA-COMP:11604"/>
        <dbReference type="ChEBI" id="CHEBI:15378"/>
        <dbReference type="ChEBI" id="CHEBI:29999"/>
        <dbReference type="ChEBI" id="CHEBI:30616"/>
        <dbReference type="ChEBI" id="CHEBI:83421"/>
        <dbReference type="ChEBI" id="CHEBI:456216"/>
        <dbReference type="EC" id="2.7.11.21"/>
    </reaction>
</comment>
<comment type="subcellular location">
    <subcellularLocation>
        <location evidence="1">Cytoplasm</location>
    </subcellularLocation>
</comment>
<keyword evidence="5" id="KW-0808">Transferase</keyword>
<keyword evidence="8" id="KW-0418">Kinase</keyword>
<dbReference type="EnsemblMetazoa" id="GBRI015688-RA">
    <property type="protein sequence ID" value="GBRI015688-PA"/>
    <property type="gene ID" value="GBRI015688"/>
</dbReference>
<evidence type="ECO:0000256" key="9">
    <source>
        <dbReference type="ARBA" id="ARBA00022840"/>
    </source>
</evidence>
<sequence length="579" mass="67862">MSSKTDDKATEIPEEIHDSLTDKKYKRMRYFGKGGFAKCYEIVDITTNDVYAAKIISKERVMKYNQKEKMIQEIIIHRSLSHPNIVKFHDFFDDNYNIYVVLELCKNRSMMELFERRKTVTEYECRYYLHQIIQGVKYLHDKCVIHRDLKLGNLFLNDLLQVKIGDFGLATRIECEGERKKTLCGTPNYVAPEILTKKGHSYEVDIWSIGCIMYALLVGQPPFQSKTLKATYLKIKKCDYLMPKCLYKSAADMVVSMLQSNPNDRPTIDQLLLFEFLNSSPVPIFLPNSCLTMPPRIEIKEIKHKVSNQRKPLIEVNRVRHNDIRLEFTFLQNNLHDTVIASTYSYQYNKDYRSDIENLYQQLTKLIEAKPRILTGNLGVENTDPAAQALFWISKWVDYSDKYGFGYQLCDECIGVMFNDTTKLILLPNNIDVHFIDKDGNETYMIYTNKDCCKTLINKMQLLKYFKHYMTDKLIKAEANNVNLEIDQISRIPHLHSWFRTTYAVIMQLTNGTVQFNFSDHIKIILCPRMSAVTYMDNEKNLHTYRFSTIIKHGCSKQLYQKIHYAQEKLGKILKKIFP</sequence>
<dbReference type="SUPFAM" id="SSF82615">
    <property type="entry name" value="Polo-box domain"/>
    <property type="match status" value="2"/>
</dbReference>
<organism evidence="14 15">
    <name type="scientific">Glossina brevipalpis</name>
    <dbReference type="NCBI Taxonomy" id="37001"/>
    <lineage>
        <taxon>Eukaryota</taxon>
        <taxon>Metazoa</taxon>
        <taxon>Ecdysozoa</taxon>
        <taxon>Arthropoda</taxon>
        <taxon>Hexapoda</taxon>
        <taxon>Insecta</taxon>
        <taxon>Pterygota</taxon>
        <taxon>Neoptera</taxon>
        <taxon>Endopterygota</taxon>
        <taxon>Diptera</taxon>
        <taxon>Brachycera</taxon>
        <taxon>Muscomorpha</taxon>
        <taxon>Hippoboscoidea</taxon>
        <taxon>Glossinidae</taxon>
        <taxon>Glossina</taxon>
    </lineage>
</organism>
<dbReference type="InterPro" id="IPR033695">
    <property type="entry name" value="POLO_box_2"/>
</dbReference>
<dbReference type="AlphaFoldDB" id="A0A1A9WDJ5"/>
<dbReference type="VEuPathDB" id="VectorBase:GBRI015688"/>
<name>A0A1A9WDJ5_9MUSC</name>
<evidence type="ECO:0000256" key="7">
    <source>
        <dbReference type="ARBA" id="ARBA00022741"/>
    </source>
</evidence>
<dbReference type="FunFam" id="3.30.200.20:FF:000284">
    <property type="entry name" value="Serine/threonine-protein kinase PLK"/>
    <property type="match status" value="1"/>
</dbReference>
<feature type="domain" description="POLO box" evidence="13">
    <location>
        <begin position="494"/>
        <end position="575"/>
    </location>
</feature>
<dbReference type="InterPro" id="IPR036947">
    <property type="entry name" value="POLO_box_dom_sf"/>
</dbReference>
<dbReference type="PANTHER" id="PTHR24345">
    <property type="entry name" value="SERINE/THREONINE-PROTEIN KINASE PLK"/>
    <property type="match status" value="1"/>
</dbReference>
<dbReference type="GO" id="GO:0005737">
    <property type="term" value="C:cytoplasm"/>
    <property type="evidence" value="ECO:0007669"/>
    <property type="project" value="UniProtKB-SubCell"/>
</dbReference>
<comment type="catalytic activity">
    <reaction evidence="10">
        <text>L-threonyl-[protein] + ATP = O-phospho-L-threonyl-[protein] + ADP + H(+)</text>
        <dbReference type="Rhea" id="RHEA:46608"/>
        <dbReference type="Rhea" id="RHEA-COMP:11060"/>
        <dbReference type="Rhea" id="RHEA-COMP:11605"/>
        <dbReference type="ChEBI" id="CHEBI:15378"/>
        <dbReference type="ChEBI" id="CHEBI:30013"/>
        <dbReference type="ChEBI" id="CHEBI:30616"/>
        <dbReference type="ChEBI" id="CHEBI:61977"/>
        <dbReference type="ChEBI" id="CHEBI:456216"/>
        <dbReference type="EC" id="2.7.11.21"/>
    </reaction>
</comment>
<dbReference type="EC" id="2.7.11.21" evidence="2"/>
<proteinExistence type="predicted"/>
<dbReference type="PROSITE" id="PS50078">
    <property type="entry name" value="POLO_BOX"/>
    <property type="match status" value="2"/>
</dbReference>
<evidence type="ECO:0000259" key="12">
    <source>
        <dbReference type="PROSITE" id="PS50011"/>
    </source>
</evidence>
<dbReference type="GO" id="GO:0005634">
    <property type="term" value="C:nucleus"/>
    <property type="evidence" value="ECO:0007669"/>
    <property type="project" value="TreeGrafter"/>
</dbReference>
<dbReference type="InterPro" id="IPR008271">
    <property type="entry name" value="Ser/Thr_kinase_AS"/>
</dbReference>
<keyword evidence="6" id="KW-0677">Repeat</keyword>
<evidence type="ECO:0000313" key="15">
    <source>
        <dbReference type="Proteomes" id="UP000091820"/>
    </source>
</evidence>
<dbReference type="InterPro" id="IPR011009">
    <property type="entry name" value="Kinase-like_dom_sf"/>
</dbReference>
<feature type="domain" description="Protein kinase" evidence="12">
    <location>
        <begin position="25"/>
        <end position="277"/>
    </location>
</feature>
<evidence type="ECO:0000256" key="11">
    <source>
        <dbReference type="ARBA" id="ARBA00048347"/>
    </source>
</evidence>
<dbReference type="Gene3D" id="1.10.510.10">
    <property type="entry name" value="Transferase(Phosphotransferase) domain 1"/>
    <property type="match status" value="1"/>
</dbReference>